<feature type="domain" description="Major facilitator superfamily (MFS) profile" evidence="5">
    <location>
        <begin position="281"/>
        <end position="457"/>
    </location>
</feature>
<feature type="region of interest" description="Disordered" evidence="3">
    <location>
        <begin position="1"/>
        <end position="66"/>
    </location>
</feature>
<dbReference type="OrthoDB" id="6509908at2759"/>
<dbReference type="InterPro" id="IPR020846">
    <property type="entry name" value="MFS_dom"/>
</dbReference>
<proteinExistence type="inferred from homology"/>
<feature type="transmembrane region" description="Helical" evidence="4">
    <location>
        <begin position="263"/>
        <end position="287"/>
    </location>
</feature>
<evidence type="ECO:0000256" key="4">
    <source>
        <dbReference type="SAM" id="Phobius"/>
    </source>
</evidence>
<dbReference type="InterPro" id="IPR050327">
    <property type="entry name" value="Proton-linked_MCT"/>
</dbReference>
<feature type="transmembrane region" description="Helical" evidence="4">
    <location>
        <begin position="72"/>
        <end position="92"/>
    </location>
</feature>
<feature type="transmembrane region" description="Helical" evidence="4">
    <location>
        <begin position="139"/>
        <end position="158"/>
    </location>
</feature>
<evidence type="ECO:0000259" key="5">
    <source>
        <dbReference type="PROSITE" id="PS50850"/>
    </source>
</evidence>
<accession>A8PG81</accession>
<comment type="similarity">
    <text evidence="2">Belongs to the major facilitator superfamily. Monocarboxylate porter (TC 2.A.1.13) family.</text>
</comment>
<keyword evidence="4" id="KW-0812">Transmembrane</keyword>
<dbReference type="Proteomes" id="UP000001861">
    <property type="component" value="Unassembled WGS sequence"/>
</dbReference>
<dbReference type="RefSeq" id="XP_001841167.2">
    <property type="nucleotide sequence ID" value="XM_001841115.2"/>
</dbReference>
<comment type="subcellular location">
    <subcellularLocation>
        <location evidence="1">Membrane</location>
        <topology evidence="1">Multi-pass membrane protein</topology>
    </subcellularLocation>
</comment>
<dbReference type="AlphaFoldDB" id="A8PG81"/>
<dbReference type="GO" id="GO:0022857">
    <property type="term" value="F:transmembrane transporter activity"/>
    <property type="evidence" value="ECO:0007669"/>
    <property type="project" value="InterPro"/>
</dbReference>
<dbReference type="InterPro" id="IPR011701">
    <property type="entry name" value="MFS"/>
</dbReference>
<dbReference type="Gene3D" id="1.20.1250.20">
    <property type="entry name" value="MFS general substrate transporter like domains"/>
    <property type="match status" value="2"/>
</dbReference>
<evidence type="ECO:0000313" key="6">
    <source>
        <dbReference type="EMBL" id="EAU80704.2"/>
    </source>
</evidence>
<keyword evidence="7" id="KW-1185">Reference proteome</keyword>
<evidence type="ECO:0000256" key="2">
    <source>
        <dbReference type="ARBA" id="ARBA00006727"/>
    </source>
</evidence>
<dbReference type="PANTHER" id="PTHR11360">
    <property type="entry name" value="MONOCARBOXYLATE TRANSPORTER"/>
    <property type="match status" value="1"/>
</dbReference>
<dbReference type="GO" id="GO:0016020">
    <property type="term" value="C:membrane"/>
    <property type="evidence" value="ECO:0007669"/>
    <property type="project" value="UniProtKB-SubCell"/>
</dbReference>
<feature type="transmembrane region" description="Helical" evidence="4">
    <location>
        <begin position="379"/>
        <end position="398"/>
    </location>
</feature>
<dbReference type="PROSITE" id="PS50850">
    <property type="entry name" value="MFS"/>
    <property type="match status" value="1"/>
</dbReference>
<dbReference type="eggNOG" id="KOG2504">
    <property type="taxonomic scope" value="Eukaryota"/>
</dbReference>
<dbReference type="PANTHER" id="PTHR11360:SF234">
    <property type="entry name" value="MFS-TYPE TRANSPORTER DBAD-RELATED"/>
    <property type="match status" value="1"/>
</dbReference>
<dbReference type="OMA" id="ISHWFKR"/>
<name>A8PG81_COPC7</name>
<dbReference type="HOGENOM" id="CLU_001265_1_1_1"/>
<reference evidence="6 7" key="1">
    <citation type="journal article" date="2010" name="Proc. Natl. Acad. Sci. U.S.A.">
        <title>Insights into evolution of multicellular fungi from the assembled chromosomes of the mushroom Coprinopsis cinerea (Coprinus cinereus).</title>
        <authorList>
            <person name="Stajich J.E."/>
            <person name="Wilke S.K."/>
            <person name="Ahren D."/>
            <person name="Au C.H."/>
            <person name="Birren B.W."/>
            <person name="Borodovsky M."/>
            <person name="Burns C."/>
            <person name="Canback B."/>
            <person name="Casselton L.A."/>
            <person name="Cheng C.K."/>
            <person name="Deng J."/>
            <person name="Dietrich F.S."/>
            <person name="Fargo D.C."/>
            <person name="Farman M.L."/>
            <person name="Gathman A.C."/>
            <person name="Goldberg J."/>
            <person name="Guigo R."/>
            <person name="Hoegger P.J."/>
            <person name="Hooker J.B."/>
            <person name="Huggins A."/>
            <person name="James T.Y."/>
            <person name="Kamada T."/>
            <person name="Kilaru S."/>
            <person name="Kodira C."/>
            <person name="Kues U."/>
            <person name="Kupfer D."/>
            <person name="Kwan H.S."/>
            <person name="Lomsadze A."/>
            <person name="Li W."/>
            <person name="Lilly W.W."/>
            <person name="Ma L.J."/>
            <person name="Mackey A.J."/>
            <person name="Manning G."/>
            <person name="Martin F."/>
            <person name="Muraguchi H."/>
            <person name="Natvig D.O."/>
            <person name="Palmerini H."/>
            <person name="Ramesh M.A."/>
            <person name="Rehmeyer C.J."/>
            <person name="Roe B.A."/>
            <person name="Shenoy N."/>
            <person name="Stanke M."/>
            <person name="Ter-Hovhannisyan V."/>
            <person name="Tunlid A."/>
            <person name="Velagapudi R."/>
            <person name="Vision T.J."/>
            <person name="Zeng Q."/>
            <person name="Zolan M.E."/>
            <person name="Pukkila P.J."/>
        </authorList>
    </citation>
    <scope>NUCLEOTIDE SEQUENCE [LARGE SCALE GENOMIC DNA]</scope>
    <source>
        <strain evidence="7">Okayama-7 / 130 / ATCC MYA-4618 / FGSC 9003</strain>
    </source>
</reference>
<dbReference type="SUPFAM" id="SSF103473">
    <property type="entry name" value="MFS general substrate transporter"/>
    <property type="match status" value="1"/>
</dbReference>
<dbReference type="InParanoid" id="A8PG81"/>
<keyword evidence="4" id="KW-0472">Membrane</keyword>
<evidence type="ECO:0000256" key="1">
    <source>
        <dbReference type="ARBA" id="ARBA00004141"/>
    </source>
</evidence>
<evidence type="ECO:0000256" key="3">
    <source>
        <dbReference type="SAM" id="MobiDB-lite"/>
    </source>
</evidence>
<feature type="transmembrane region" description="Helical" evidence="4">
    <location>
        <begin position="202"/>
        <end position="223"/>
    </location>
</feature>
<dbReference type="InterPro" id="IPR036259">
    <property type="entry name" value="MFS_trans_sf"/>
</dbReference>
<dbReference type="Pfam" id="PF07690">
    <property type="entry name" value="MFS_1"/>
    <property type="match status" value="1"/>
</dbReference>
<feature type="transmembrane region" description="Helical" evidence="4">
    <location>
        <begin position="299"/>
        <end position="315"/>
    </location>
</feature>
<sequence length="457" mass="48816">MSSETSLQGAPRDAESGNIEKGSATPQILDSAAPTLNAVGDDVQQKDLAETGDQAENPKDDEDSYPDGGLQAWLVVVGGMCTTFSTFGYVNSWGIFQGYYQETVLKDEPTSAIAWIGSIQYALIFVPGLVIGRLFDLGYFKSIFTFFSIILVGSTFLIPLCTKYWHFLLCQGFAVGLACGCLFGPTPAIIAHWFKKRRGISMGIMAVGSSIGGTVMPIAARSLLPTVGFAWTMRIFGFIFLGTMGLANVLLRRRLPPRNVPGGLFNWAVFKSAAFSVYCVSGLVTYLGVYTSRLNRSSPMHSTLTSIIVLTYVSVSATRIGISNDFSFYFVAIANASSLFGRYTAGYLCDIIGPMNVMIPFTAAAGILTYAWPFAQSKGSLIAVTILYGFASGTYVSLLTNPIFELGGTGDVGRRVGMFTNILAIGAVAGPPISGAILTASGGFKMVGYYAGKFLLL</sequence>
<feature type="transmembrane region" description="Helical" evidence="4">
    <location>
        <begin position="229"/>
        <end position="251"/>
    </location>
</feature>
<gene>
    <name evidence="6" type="ORF">CC1G_08311</name>
</gene>
<evidence type="ECO:0000313" key="7">
    <source>
        <dbReference type="Proteomes" id="UP000001861"/>
    </source>
</evidence>
<organism evidence="6 7">
    <name type="scientific">Coprinopsis cinerea (strain Okayama-7 / 130 / ATCC MYA-4618 / FGSC 9003)</name>
    <name type="common">Inky cap fungus</name>
    <name type="synonym">Hormographiella aspergillata</name>
    <dbReference type="NCBI Taxonomy" id="240176"/>
    <lineage>
        <taxon>Eukaryota</taxon>
        <taxon>Fungi</taxon>
        <taxon>Dikarya</taxon>
        <taxon>Basidiomycota</taxon>
        <taxon>Agaricomycotina</taxon>
        <taxon>Agaricomycetes</taxon>
        <taxon>Agaricomycetidae</taxon>
        <taxon>Agaricales</taxon>
        <taxon>Agaricineae</taxon>
        <taxon>Psathyrellaceae</taxon>
        <taxon>Coprinopsis</taxon>
    </lineage>
</organism>
<comment type="caution">
    <text evidence="6">The sequence shown here is derived from an EMBL/GenBank/DDBJ whole genome shotgun (WGS) entry which is preliminary data.</text>
</comment>
<dbReference type="GeneID" id="6017841"/>
<dbReference type="KEGG" id="cci:CC1G_08311"/>
<keyword evidence="4" id="KW-1133">Transmembrane helix</keyword>
<feature type="transmembrane region" description="Helical" evidence="4">
    <location>
        <begin position="351"/>
        <end position="372"/>
    </location>
</feature>
<dbReference type="VEuPathDB" id="FungiDB:CC1G_08311"/>
<feature type="transmembrane region" description="Helical" evidence="4">
    <location>
        <begin position="112"/>
        <end position="132"/>
    </location>
</feature>
<protein>
    <submittedName>
        <fullName evidence="6">Monocarboxylate permease</fullName>
    </submittedName>
</protein>
<feature type="transmembrane region" description="Helical" evidence="4">
    <location>
        <begin position="164"/>
        <end position="190"/>
    </location>
</feature>
<feature type="transmembrane region" description="Helical" evidence="4">
    <location>
        <begin position="418"/>
        <end position="440"/>
    </location>
</feature>
<dbReference type="EMBL" id="AACS02000002">
    <property type="protein sequence ID" value="EAU80704.2"/>
    <property type="molecule type" value="Genomic_DNA"/>
</dbReference>